<dbReference type="InterPro" id="IPR015894">
    <property type="entry name" value="Guanylate-bd_N"/>
</dbReference>
<keyword evidence="5" id="KW-0175">Coiled coil</keyword>
<feature type="coiled-coil region" evidence="5">
    <location>
        <begin position="618"/>
        <end position="868"/>
    </location>
</feature>
<dbReference type="Gene3D" id="3.40.50.300">
    <property type="entry name" value="P-loop containing nucleotide triphosphate hydrolases"/>
    <property type="match status" value="2"/>
</dbReference>
<dbReference type="InterPro" id="IPR003191">
    <property type="entry name" value="Guanylate-bd/ATL_C"/>
</dbReference>
<keyword evidence="1" id="KW-0547">Nucleotide-binding</keyword>
<reference evidence="8" key="1">
    <citation type="journal article" date="2023" name="Nat. Commun.">
        <title>Diploid and tetraploid genomes of Acorus and the evolution of monocots.</title>
        <authorList>
            <person name="Ma L."/>
            <person name="Liu K.W."/>
            <person name="Li Z."/>
            <person name="Hsiao Y.Y."/>
            <person name="Qi Y."/>
            <person name="Fu T."/>
            <person name="Tang G.D."/>
            <person name="Zhang D."/>
            <person name="Sun W.H."/>
            <person name="Liu D.K."/>
            <person name="Li Y."/>
            <person name="Chen G.Z."/>
            <person name="Liu X.D."/>
            <person name="Liao X.Y."/>
            <person name="Jiang Y.T."/>
            <person name="Yu X."/>
            <person name="Hao Y."/>
            <person name="Huang J."/>
            <person name="Zhao X.W."/>
            <person name="Ke S."/>
            <person name="Chen Y.Y."/>
            <person name="Wu W.L."/>
            <person name="Hsu J.L."/>
            <person name="Lin Y.F."/>
            <person name="Huang M.D."/>
            <person name="Li C.Y."/>
            <person name="Huang L."/>
            <person name="Wang Z.W."/>
            <person name="Zhao X."/>
            <person name="Zhong W.Y."/>
            <person name="Peng D.H."/>
            <person name="Ahmad S."/>
            <person name="Lan S."/>
            <person name="Zhang J.S."/>
            <person name="Tsai W.C."/>
            <person name="Van de Peer Y."/>
            <person name="Liu Z.J."/>
        </authorList>
    </citation>
    <scope>NUCLEOTIDE SEQUENCE</scope>
    <source>
        <strain evidence="8">CP</strain>
    </source>
</reference>
<dbReference type="SUPFAM" id="SSF52540">
    <property type="entry name" value="P-loop containing nucleoside triphosphate hydrolases"/>
    <property type="match status" value="1"/>
</dbReference>
<dbReference type="SUPFAM" id="SSF57997">
    <property type="entry name" value="Tropomyosin"/>
    <property type="match status" value="1"/>
</dbReference>
<dbReference type="Gene3D" id="1.20.1000.10">
    <property type="entry name" value="Guanylate-binding protein, C-terminal domain"/>
    <property type="match status" value="1"/>
</dbReference>
<dbReference type="AlphaFoldDB" id="A0AAV9CAM9"/>
<feature type="coiled-coil region" evidence="5">
    <location>
        <begin position="483"/>
        <end position="535"/>
    </location>
</feature>
<evidence type="ECO:0000313" key="8">
    <source>
        <dbReference type="EMBL" id="KAK1285319.1"/>
    </source>
</evidence>
<dbReference type="EMBL" id="JAUJYO010000020">
    <property type="protein sequence ID" value="KAK1285319.1"/>
    <property type="molecule type" value="Genomic_DNA"/>
</dbReference>
<organism evidence="8 9">
    <name type="scientific">Acorus calamus</name>
    <name type="common">Sweet flag</name>
    <dbReference type="NCBI Taxonomy" id="4465"/>
    <lineage>
        <taxon>Eukaryota</taxon>
        <taxon>Viridiplantae</taxon>
        <taxon>Streptophyta</taxon>
        <taxon>Embryophyta</taxon>
        <taxon>Tracheophyta</taxon>
        <taxon>Spermatophyta</taxon>
        <taxon>Magnoliopsida</taxon>
        <taxon>Liliopsida</taxon>
        <taxon>Acoraceae</taxon>
        <taxon>Acorus</taxon>
    </lineage>
</organism>
<name>A0AAV9CAM9_ACOCL</name>
<feature type="domain" description="GB1/RHD3-type G" evidence="7">
    <location>
        <begin position="79"/>
        <end position="200"/>
    </location>
</feature>
<dbReference type="InterPro" id="IPR030386">
    <property type="entry name" value="G_GB1_RHD3_dom"/>
</dbReference>
<accession>A0AAV9CAM9</accession>
<dbReference type="PANTHER" id="PTHR10751">
    <property type="entry name" value="GUANYLATE BINDING PROTEIN"/>
    <property type="match status" value="1"/>
</dbReference>
<dbReference type="GO" id="GO:0005525">
    <property type="term" value="F:GTP binding"/>
    <property type="evidence" value="ECO:0007669"/>
    <property type="project" value="UniProtKB-KW"/>
</dbReference>
<evidence type="ECO:0000313" key="9">
    <source>
        <dbReference type="Proteomes" id="UP001180020"/>
    </source>
</evidence>
<feature type="compositionally biased region" description="Low complexity" evidence="6">
    <location>
        <begin position="14"/>
        <end position="26"/>
    </location>
</feature>
<keyword evidence="3" id="KW-0342">GTP-binding</keyword>
<dbReference type="InterPro" id="IPR036543">
    <property type="entry name" value="Guanylate-bd_C_sf"/>
</dbReference>
<evidence type="ECO:0000259" key="7">
    <source>
        <dbReference type="PROSITE" id="PS51715"/>
    </source>
</evidence>
<evidence type="ECO:0000256" key="1">
    <source>
        <dbReference type="ARBA" id="ARBA00022741"/>
    </source>
</evidence>
<evidence type="ECO:0000256" key="2">
    <source>
        <dbReference type="ARBA" id="ARBA00022801"/>
    </source>
</evidence>
<feature type="compositionally biased region" description="Basic and acidic residues" evidence="6">
    <location>
        <begin position="937"/>
        <end position="946"/>
    </location>
</feature>
<keyword evidence="2" id="KW-0378">Hydrolase</keyword>
<dbReference type="Proteomes" id="UP001180020">
    <property type="component" value="Unassembled WGS sequence"/>
</dbReference>
<dbReference type="InterPro" id="IPR027417">
    <property type="entry name" value="P-loop_NTPase"/>
</dbReference>
<dbReference type="GO" id="GO:0003924">
    <property type="term" value="F:GTPase activity"/>
    <property type="evidence" value="ECO:0007669"/>
    <property type="project" value="InterPro"/>
</dbReference>
<feature type="region of interest" description="Disordered" evidence="6">
    <location>
        <begin position="902"/>
        <end position="946"/>
    </location>
</feature>
<feature type="region of interest" description="Disordered" evidence="6">
    <location>
        <begin position="1"/>
        <end position="44"/>
    </location>
</feature>
<comment type="similarity">
    <text evidence="4">Belongs to the TRAFAC class dynamin-like GTPase superfamily. GB1/RHD3 GTPase family.</text>
</comment>
<dbReference type="SUPFAM" id="SSF48340">
    <property type="entry name" value="Interferon-induced guanylate-binding protein 1 (GBP1), C-terminal domain"/>
    <property type="match status" value="1"/>
</dbReference>
<dbReference type="PROSITE" id="PS51715">
    <property type="entry name" value="G_GB1_RHD3"/>
    <property type="match status" value="1"/>
</dbReference>
<proteinExistence type="inferred from homology"/>
<protein>
    <recommendedName>
        <fullName evidence="7">GB1/RHD3-type G domain-containing protein</fullName>
    </recommendedName>
</protein>
<dbReference type="Pfam" id="PF02263">
    <property type="entry name" value="GBP"/>
    <property type="match status" value="1"/>
</dbReference>
<evidence type="ECO:0000256" key="4">
    <source>
        <dbReference type="PROSITE-ProRule" id="PRU01052"/>
    </source>
</evidence>
<keyword evidence="9" id="KW-1185">Reference proteome</keyword>
<comment type="caution">
    <text evidence="8">The sequence shown here is derived from an EMBL/GenBank/DDBJ whole genome shotgun (WGS) entry which is preliminary data.</text>
</comment>
<evidence type="ECO:0000256" key="3">
    <source>
        <dbReference type="ARBA" id="ARBA00023134"/>
    </source>
</evidence>
<dbReference type="Pfam" id="PF02841">
    <property type="entry name" value="GBP_C"/>
    <property type="match status" value="1"/>
</dbReference>
<evidence type="ECO:0000256" key="5">
    <source>
        <dbReference type="SAM" id="Coils"/>
    </source>
</evidence>
<reference evidence="8" key="2">
    <citation type="submission" date="2023-06" db="EMBL/GenBank/DDBJ databases">
        <authorList>
            <person name="Ma L."/>
            <person name="Liu K.-W."/>
            <person name="Li Z."/>
            <person name="Hsiao Y.-Y."/>
            <person name="Qi Y."/>
            <person name="Fu T."/>
            <person name="Tang G."/>
            <person name="Zhang D."/>
            <person name="Sun W.-H."/>
            <person name="Liu D.-K."/>
            <person name="Li Y."/>
            <person name="Chen G.-Z."/>
            <person name="Liu X.-D."/>
            <person name="Liao X.-Y."/>
            <person name="Jiang Y.-T."/>
            <person name="Yu X."/>
            <person name="Hao Y."/>
            <person name="Huang J."/>
            <person name="Zhao X.-W."/>
            <person name="Ke S."/>
            <person name="Chen Y.-Y."/>
            <person name="Wu W.-L."/>
            <person name="Hsu J.-L."/>
            <person name="Lin Y.-F."/>
            <person name="Huang M.-D."/>
            <person name="Li C.-Y."/>
            <person name="Huang L."/>
            <person name="Wang Z.-W."/>
            <person name="Zhao X."/>
            <person name="Zhong W.-Y."/>
            <person name="Peng D.-H."/>
            <person name="Ahmad S."/>
            <person name="Lan S."/>
            <person name="Zhang J.-S."/>
            <person name="Tsai W.-C."/>
            <person name="Van De Peer Y."/>
            <person name="Liu Z.-J."/>
        </authorList>
    </citation>
    <scope>NUCLEOTIDE SEQUENCE</scope>
    <source>
        <strain evidence="8">CP</strain>
        <tissue evidence="8">Leaves</tissue>
    </source>
</reference>
<sequence length="992" mass="110421">MQMFNFRGGGGGSASSSSSVATSSSAEPPGRSPPSSTGATSRPVRLVYTDERGKFKMDPDAVAALQLVKGPIGVVSVCGRARQGKSFILNQGTYSTQIFSLAVLLSSMFIYNQMGGIDEAALDRLSLVTEMTKHIRVRASAGKTTASELGQFSPVFVWLLRDFYLNLVEDNRRITPRDYLELALRPGSSGGRDVSAKNELDKLRPEFRSGLDALTKFVFERTKPKQVGGTVMTGPILAGITQSFLDALNNGAVPTISSSWQSVEEAECRRAFDIASELYMASFDRSKPPEEIILREAHEDAIQKALDAFNANAVGSGSVRQKYEKLLQSFFRKAFEDYKKKAFVEAELRCSNTIQNMESKLRAACHVPGAKFDNVISSIDPSTTWDRCKKTNKAVNSSMSSSPRSLLVVTSQRTPQSGLQKLGARASLFTSITKILGHLSFSLLLFLNSLEGPIFDLFKRQMAQIESEKVSLMLKSRSNEDKLELLRKQLDSSEKLRAEYITRYEQAIKDKQKTVQDYTSRISDLQGKCQSFEERCASLSKSLESSGNESSQWKLKYDQVISKRKAEEEQLKAEIGVLKSRCSAAEGRLGAAREHAQAAQAEASEWKSKCDFAVTEAKLALEKAAKSQEQTNKRVQEREDNLRREFSATLAEKEAEIKDRVAKIEHAEKHVASLRSQLQAAQADLKRHESETSTLKLEIKELSEKVDSAKATAQLYEKMEAKRATKLADNARAEASAAVKEKSEAQQLAMQRLTEIERTQRQVENLERQKADLTEEMARLRESERVALSRAALLDATVEEREREIEKLLNENNEQRSNTVQVLENLLASERASRAEANHRAEALSLQLQSTQGKLDALQREMTSVRLNETVLDSKLKSASAGKRLRTDDYTGMDSVQDMEVDGEVGQARKQSKSTTSPLRSTKHAEDGGSVFQGDEENSHGKETESEDYMKFTVLKLKQELTKHGFGAELLQLKNPNKKDILALYEKHILSM</sequence>
<evidence type="ECO:0000256" key="6">
    <source>
        <dbReference type="SAM" id="MobiDB-lite"/>
    </source>
</evidence>
<gene>
    <name evidence="8" type="ORF">QJS10_CPB20g01885</name>
</gene>